<dbReference type="InterPro" id="IPR011701">
    <property type="entry name" value="MFS"/>
</dbReference>
<keyword evidence="5 7" id="KW-0472">Membrane</keyword>
<dbReference type="SUPFAM" id="SSF103473">
    <property type="entry name" value="MFS general substrate transporter"/>
    <property type="match status" value="1"/>
</dbReference>
<dbReference type="PANTHER" id="PTHR23501">
    <property type="entry name" value="MAJOR FACILITATOR SUPERFAMILY"/>
    <property type="match status" value="1"/>
</dbReference>
<accession>A0AA39CVJ0</accession>
<keyword evidence="4 7" id="KW-1133">Transmembrane helix</keyword>
<reference evidence="9" key="1">
    <citation type="submission" date="2022-10" db="EMBL/GenBank/DDBJ databases">
        <title>Culturing micro-colonial fungi from biological soil crusts in the Mojave desert and describing Neophaeococcomyces mojavensis, and introducing the new genera and species Taxawa tesnikishii.</title>
        <authorList>
            <person name="Kurbessoian T."/>
            <person name="Stajich J.E."/>
        </authorList>
    </citation>
    <scope>NUCLEOTIDE SEQUENCE</scope>
    <source>
        <strain evidence="9">TK_35</strain>
    </source>
</reference>
<name>A0AA39CVJ0_9EURO</name>
<feature type="compositionally biased region" description="Basic and acidic residues" evidence="6">
    <location>
        <begin position="814"/>
        <end position="834"/>
    </location>
</feature>
<comment type="subcellular location">
    <subcellularLocation>
        <location evidence="1">Membrane</location>
        <topology evidence="1">Multi-pass membrane protein</topology>
    </subcellularLocation>
</comment>
<comment type="similarity">
    <text evidence="2">Belongs to the major facilitator superfamily. TCR/Tet family.</text>
</comment>
<feature type="transmembrane region" description="Helical" evidence="7">
    <location>
        <begin position="368"/>
        <end position="387"/>
    </location>
</feature>
<dbReference type="AlphaFoldDB" id="A0AA39CVJ0"/>
<evidence type="ECO:0000256" key="6">
    <source>
        <dbReference type="SAM" id="MobiDB-lite"/>
    </source>
</evidence>
<keyword evidence="10" id="KW-1185">Reference proteome</keyword>
<sequence>MINSNLERLCLTPISRSTYRLEYLLIKLAAVFQMQICDAELTIYESVAASEQDTPLERAEALHAALGTIDNLINNFTRVSAGSIPHLPFLSWIHILHCYIVLAKLSFLVVDGWDLQYVRTGRTNFPAMISRIVEVLEATTRYSMGEKLRPNAVSARYTVYAEKMRSCLKWYNNKLKAETESQQSSVADLGPALPTVDSTFEGFFEGFDDSFWTDPSMDWASAGFQTQVKSNATETLLNQTANMEKHGGTSADGSRPVQPPPTPLPTPIPEATVTTGMSRKEEDDVPAEYDEEPEYLGPRALTVLMSAILLVVIILTLDQSILATAIPKITDQFHTIADIGWYAAAYLICNASLQPLTGKVYTYFSLRYAFLSFVFVFELGSLLCGVAQSSTMLVIGRAVAGMGGSGIQNGALTMVAVAAPPSQRPTLMGVIMAMAGAGQLIAPLIGGALTQHATWRWCFYLNLPIGGIVLAVMACIQLPAYKNRKASWTFRDVVRDFDITGFIIFAPACVMLLLALEWGGSTYPWSSAKIIGLFVGSAGTFVAFFIWEYIHGENAMIPLTLMTMRVVYSSMLATFFQFGGLLIFSYYLPLWFQVIKHASPTLSAVYILPTFVSQIVSAILIGVLVSRVGYVAPPTVVGSILAALSSGLMSTFKVSTGTGTWIGYQIINGVGRGMAISLPIQAAQSVVKPDMVPTITALIAWSQTFGGAIFIGLAQTAFINLLKSALSTRAPGVDANVVIAAGATDYLAQLAAKGDLATRRGVLLAYNEAITKTFYLALGCTLAAAVASVGIWKTRVERKKKPVKDDPEGAGEESGAKEDIASDAVNKPDGEKTHRYSNSSQKPSPHSNELDGPVETDVSEVTGAVAAQK</sequence>
<feature type="compositionally biased region" description="Polar residues" evidence="6">
    <location>
        <begin position="836"/>
        <end position="847"/>
    </location>
</feature>
<evidence type="ECO:0000256" key="7">
    <source>
        <dbReference type="SAM" id="Phobius"/>
    </source>
</evidence>
<dbReference type="Proteomes" id="UP001172681">
    <property type="component" value="Unassembled WGS sequence"/>
</dbReference>
<dbReference type="InterPro" id="IPR036259">
    <property type="entry name" value="MFS_trans_sf"/>
</dbReference>
<feature type="transmembrane region" description="Helical" evidence="7">
    <location>
        <begin position="399"/>
        <end position="419"/>
    </location>
</feature>
<evidence type="ECO:0000313" key="10">
    <source>
        <dbReference type="Proteomes" id="UP001172681"/>
    </source>
</evidence>
<comment type="caution">
    <text evidence="9">The sequence shown here is derived from an EMBL/GenBank/DDBJ whole genome shotgun (WGS) entry which is preliminary data.</text>
</comment>
<dbReference type="EMBL" id="JAPDRN010000079">
    <property type="protein sequence ID" value="KAJ9626834.1"/>
    <property type="molecule type" value="Genomic_DNA"/>
</dbReference>
<feature type="transmembrane region" description="Helical" evidence="7">
    <location>
        <begin position="457"/>
        <end position="479"/>
    </location>
</feature>
<evidence type="ECO:0000256" key="1">
    <source>
        <dbReference type="ARBA" id="ARBA00004141"/>
    </source>
</evidence>
<dbReference type="PANTHER" id="PTHR23501:SF193">
    <property type="entry name" value="MULTIDRUG TRANSPORTER, PUTATIVE (AFU_ORTHOLOGUE AFUA_8G00940)-RELATED"/>
    <property type="match status" value="1"/>
</dbReference>
<feature type="transmembrane region" description="Helical" evidence="7">
    <location>
        <begin position="698"/>
        <end position="719"/>
    </location>
</feature>
<feature type="compositionally biased region" description="Pro residues" evidence="6">
    <location>
        <begin position="257"/>
        <end position="268"/>
    </location>
</feature>
<evidence type="ECO:0000256" key="3">
    <source>
        <dbReference type="ARBA" id="ARBA00022692"/>
    </source>
</evidence>
<dbReference type="PROSITE" id="PS50850">
    <property type="entry name" value="MFS"/>
    <property type="match status" value="1"/>
</dbReference>
<evidence type="ECO:0000256" key="5">
    <source>
        <dbReference type="ARBA" id="ARBA00023136"/>
    </source>
</evidence>
<dbReference type="InterPro" id="IPR020846">
    <property type="entry name" value="MFS_dom"/>
</dbReference>
<dbReference type="CDD" id="cd17502">
    <property type="entry name" value="MFS_Azr1_MDR_like"/>
    <property type="match status" value="1"/>
</dbReference>
<feature type="transmembrane region" description="Helical" evidence="7">
    <location>
        <begin position="300"/>
        <end position="318"/>
    </location>
</feature>
<organism evidence="9 10">
    <name type="scientific">Knufia peltigerae</name>
    <dbReference type="NCBI Taxonomy" id="1002370"/>
    <lineage>
        <taxon>Eukaryota</taxon>
        <taxon>Fungi</taxon>
        <taxon>Dikarya</taxon>
        <taxon>Ascomycota</taxon>
        <taxon>Pezizomycotina</taxon>
        <taxon>Eurotiomycetes</taxon>
        <taxon>Chaetothyriomycetidae</taxon>
        <taxon>Chaetothyriales</taxon>
        <taxon>Trichomeriaceae</taxon>
        <taxon>Knufia</taxon>
    </lineage>
</organism>
<feature type="transmembrane region" description="Helical" evidence="7">
    <location>
        <begin position="425"/>
        <end position="445"/>
    </location>
</feature>
<dbReference type="Pfam" id="PF07690">
    <property type="entry name" value="MFS_1"/>
    <property type="match status" value="1"/>
</dbReference>
<dbReference type="Gene3D" id="1.20.1720.10">
    <property type="entry name" value="Multidrug resistance protein D"/>
    <property type="match status" value="1"/>
</dbReference>
<feature type="transmembrane region" description="Helical" evidence="7">
    <location>
        <begin position="631"/>
        <end position="652"/>
    </location>
</feature>
<evidence type="ECO:0000259" key="8">
    <source>
        <dbReference type="PROSITE" id="PS50850"/>
    </source>
</evidence>
<feature type="domain" description="Major facilitator superfamily (MFS) profile" evidence="8">
    <location>
        <begin position="304"/>
        <end position="796"/>
    </location>
</feature>
<protein>
    <recommendedName>
        <fullName evidence="8">Major facilitator superfamily (MFS) profile domain-containing protein</fullName>
    </recommendedName>
</protein>
<feature type="transmembrane region" description="Helical" evidence="7">
    <location>
        <begin position="339"/>
        <end position="356"/>
    </location>
</feature>
<dbReference type="GO" id="GO:0005886">
    <property type="term" value="C:plasma membrane"/>
    <property type="evidence" value="ECO:0007669"/>
    <property type="project" value="TreeGrafter"/>
</dbReference>
<feature type="region of interest" description="Disordered" evidence="6">
    <location>
        <begin position="797"/>
        <end position="869"/>
    </location>
</feature>
<keyword evidence="3 7" id="KW-0812">Transmembrane</keyword>
<dbReference type="Gene3D" id="1.20.1250.20">
    <property type="entry name" value="MFS general substrate transporter like domains"/>
    <property type="match status" value="1"/>
</dbReference>
<evidence type="ECO:0000256" key="4">
    <source>
        <dbReference type="ARBA" id="ARBA00022989"/>
    </source>
</evidence>
<evidence type="ECO:0000313" key="9">
    <source>
        <dbReference type="EMBL" id="KAJ9626834.1"/>
    </source>
</evidence>
<feature type="transmembrane region" description="Helical" evidence="7">
    <location>
        <begin position="773"/>
        <end position="792"/>
    </location>
</feature>
<feature type="transmembrane region" description="Helical" evidence="7">
    <location>
        <begin position="530"/>
        <end position="550"/>
    </location>
</feature>
<feature type="region of interest" description="Disordered" evidence="6">
    <location>
        <begin position="244"/>
        <end position="286"/>
    </location>
</feature>
<feature type="transmembrane region" description="Helical" evidence="7">
    <location>
        <begin position="570"/>
        <end position="592"/>
    </location>
</feature>
<dbReference type="GO" id="GO:0022857">
    <property type="term" value="F:transmembrane transporter activity"/>
    <property type="evidence" value="ECO:0007669"/>
    <property type="project" value="InterPro"/>
</dbReference>
<evidence type="ECO:0000256" key="2">
    <source>
        <dbReference type="ARBA" id="ARBA00007520"/>
    </source>
</evidence>
<feature type="transmembrane region" description="Helical" evidence="7">
    <location>
        <begin position="499"/>
        <end position="518"/>
    </location>
</feature>
<feature type="transmembrane region" description="Helical" evidence="7">
    <location>
        <begin position="604"/>
        <end position="625"/>
    </location>
</feature>
<gene>
    <name evidence="9" type="ORF">H2204_009850</name>
</gene>
<proteinExistence type="inferred from homology"/>